<feature type="transmembrane region" description="Helical" evidence="1">
    <location>
        <begin position="27"/>
        <end position="46"/>
    </location>
</feature>
<accession>A0ABU9JXD3</accession>
<dbReference type="EMBL" id="JBBYAK010000001">
    <property type="protein sequence ID" value="MEL3957516.1"/>
    <property type="molecule type" value="Genomic_DNA"/>
</dbReference>
<proteinExistence type="predicted"/>
<keyword evidence="3" id="KW-1185">Reference proteome</keyword>
<keyword evidence="1" id="KW-0472">Membrane</keyword>
<organism evidence="2 3">
    <name type="scientific">Caldifermentibacillus hisashii</name>
    <dbReference type="NCBI Taxonomy" id="996558"/>
    <lineage>
        <taxon>Bacteria</taxon>
        <taxon>Bacillati</taxon>
        <taxon>Bacillota</taxon>
        <taxon>Bacilli</taxon>
        <taxon>Bacillales</taxon>
        <taxon>Bacillaceae</taxon>
        <taxon>Caldifermentibacillus</taxon>
    </lineage>
</organism>
<evidence type="ECO:0008006" key="4">
    <source>
        <dbReference type="Google" id="ProtNLM"/>
    </source>
</evidence>
<evidence type="ECO:0000256" key="1">
    <source>
        <dbReference type="SAM" id="Phobius"/>
    </source>
</evidence>
<comment type="caution">
    <text evidence="2">The sequence shown here is derived from an EMBL/GenBank/DDBJ whole genome shotgun (WGS) entry which is preliminary data.</text>
</comment>
<evidence type="ECO:0000313" key="3">
    <source>
        <dbReference type="Proteomes" id="UP001459714"/>
    </source>
</evidence>
<dbReference type="Proteomes" id="UP001459714">
    <property type="component" value="Unassembled WGS sequence"/>
</dbReference>
<reference evidence="2 3" key="1">
    <citation type="submission" date="2024-03" db="EMBL/GenBank/DDBJ databases">
        <title>Bacilli Hybrid Assemblies.</title>
        <authorList>
            <person name="Kovac J."/>
        </authorList>
    </citation>
    <scope>NUCLEOTIDE SEQUENCE [LARGE SCALE GENOMIC DNA]</scope>
    <source>
        <strain evidence="2 3">FSL M8-0022</strain>
    </source>
</reference>
<dbReference type="RefSeq" id="WP_227139344.1">
    <property type="nucleotide sequence ID" value="NZ_CP163264.1"/>
</dbReference>
<keyword evidence="1" id="KW-1133">Transmembrane helix</keyword>
<sequence>MIVLNLLFVLLLLTTLARYIVFDAFDPLMFEMIFLLPVVSVVIFLISKRLAAKESSYQPKNIEGWSFYNIQKSLMNRKPLFKGEELRGYVKRYFPKKWQYFIGDILGFNWYLSLEIQINKDIYDVQWYREKWFSQQDQWIIYKNGERIGEARTLMNLKNAAKLKEAIQFSFYDKLYKSSAITVTSGISLTQGEKLIGTLKPNHIISNVQVIDVQENQPEYIVALIIHSFYFKSK</sequence>
<gene>
    <name evidence="2" type="ORF">NST17_09950</name>
</gene>
<protein>
    <recommendedName>
        <fullName evidence="4">NERD domain-containing protein</fullName>
    </recommendedName>
</protein>
<keyword evidence="1" id="KW-0812">Transmembrane</keyword>
<evidence type="ECO:0000313" key="2">
    <source>
        <dbReference type="EMBL" id="MEL3957516.1"/>
    </source>
</evidence>
<name>A0ABU9JXD3_9BACI</name>